<accession>A0A7X8XWS5</accession>
<dbReference type="RefSeq" id="WP_168883275.1">
    <property type="nucleotide sequence ID" value="NZ_JABAIL010000004.1"/>
</dbReference>
<dbReference type="InterPro" id="IPR019734">
    <property type="entry name" value="TPR_rpt"/>
</dbReference>
<name>A0A7X8XWS5_9BACT</name>
<sequence length="111" mass="13133">MNQQRLDQLFDFYKEDPNDPFIIYGIATEYASDEDWDKALEYYKILLKDHEEYAGTYYHAARAFAENGQSEEAEAVYVKGLEICKKVNDQHALKELQTAYTNFQLEDDDEW</sequence>
<comment type="caution">
    <text evidence="1">The sequence shown here is derived from an EMBL/GenBank/DDBJ whole genome shotgun (WGS) entry which is preliminary data.</text>
</comment>
<gene>
    <name evidence="1" type="ORF">HGP29_15220</name>
</gene>
<reference evidence="1 2" key="1">
    <citation type="submission" date="2020-04" db="EMBL/GenBank/DDBJ databases">
        <title>Flammeovirga sp. SR4, a novel species isolated from seawater.</title>
        <authorList>
            <person name="Wang X."/>
        </authorList>
    </citation>
    <scope>NUCLEOTIDE SEQUENCE [LARGE SCALE GENOMIC DNA]</scope>
    <source>
        <strain evidence="1 2">SR4</strain>
    </source>
</reference>
<dbReference type="SMART" id="SM00028">
    <property type="entry name" value="TPR"/>
    <property type="match status" value="2"/>
</dbReference>
<evidence type="ECO:0000313" key="1">
    <source>
        <dbReference type="EMBL" id="NLR92567.1"/>
    </source>
</evidence>
<dbReference type="Proteomes" id="UP000585050">
    <property type="component" value="Unassembled WGS sequence"/>
</dbReference>
<dbReference type="InterPro" id="IPR011990">
    <property type="entry name" value="TPR-like_helical_dom_sf"/>
</dbReference>
<dbReference type="Gene3D" id="1.25.40.10">
    <property type="entry name" value="Tetratricopeptide repeat domain"/>
    <property type="match status" value="1"/>
</dbReference>
<keyword evidence="2" id="KW-1185">Reference proteome</keyword>
<evidence type="ECO:0000313" key="2">
    <source>
        <dbReference type="Proteomes" id="UP000585050"/>
    </source>
</evidence>
<dbReference type="SUPFAM" id="SSF48452">
    <property type="entry name" value="TPR-like"/>
    <property type="match status" value="1"/>
</dbReference>
<organism evidence="1 2">
    <name type="scientific">Flammeovirga agarivorans</name>
    <dbReference type="NCBI Taxonomy" id="2726742"/>
    <lineage>
        <taxon>Bacteria</taxon>
        <taxon>Pseudomonadati</taxon>
        <taxon>Bacteroidota</taxon>
        <taxon>Cytophagia</taxon>
        <taxon>Cytophagales</taxon>
        <taxon>Flammeovirgaceae</taxon>
        <taxon>Flammeovirga</taxon>
    </lineage>
</organism>
<dbReference type="EMBL" id="JABAIL010000004">
    <property type="protein sequence ID" value="NLR92567.1"/>
    <property type="molecule type" value="Genomic_DNA"/>
</dbReference>
<proteinExistence type="predicted"/>
<dbReference type="AlphaFoldDB" id="A0A7X8XWS5"/>
<protein>
    <submittedName>
        <fullName evidence="1">Tetratricopeptide repeat protein</fullName>
    </submittedName>
</protein>